<dbReference type="InterPro" id="IPR029063">
    <property type="entry name" value="SAM-dependent_MTases_sf"/>
</dbReference>
<proteinExistence type="predicted"/>
<comment type="caution">
    <text evidence="1">The sequence shown here is derived from an EMBL/GenBank/DDBJ whole genome shotgun (WGS) entry which is preliminary data.</text>
</comment>
<dbReference type="STRING" id="295108.HT99x_02568"/>
<dbReference type="RefSeq" id="WP_075067173.1">
    <property type="nucleotide sequence ID" value="NZ_LKAJ02000001.1"/>
</dbReference>
<name>A0A0Q9YTY9_9GAMM</name>
<reference evidence="2" key="3">
    <citation type="submission" date="2021-06" db="EMBL/GenBank/DDBJ databases">
        <title>Genomic Description and Analysis of Intracellular Bacteria, Candidatus Berkiella cookevillensis and Candidatus Berkiella aquae.</title>
        <authorList>
            <person name="Kidane D.T."/>
            <person name="Mehari Y.T."/>
            <person name="Rice F.C."/>
            <person name="Arivett B.A."/>
            <person name="Farone A.L."/>
            <person name="Berk S.G."/>
            <person name="Farone M.B."/>
        </authorList>
    </citation>
    <scope>NUCLEOTIDE SEQUENCE</scope>
    <source>
        <strain evidence="2">HT99</strain>
    </source>
</reference>
<evidence type="ECO:0000313" key="3">
    <source>
        <dbReference type="Proteomes" id="UP000051497"/>
    </source>
</evidence>
<dbReference type="EMBL" id="LKAJ02000001">
    <property type="protein sequence ID" value="MCS5712314.1"/>
    <property type="molecule type" value="Genomic_DNA"/>
</dbReference>
<organism evidence="1">
    <name type="scientific">Candidatus Berkiella aquae</name>
    <dbReference type="NCBI Taxonomy" id="295108"/>
    <lineage>
        <taxon>Bacteria</taxon>
        <taxon>Pseudomonadati</taxon>
        <taxon>Pseudomonadota</taxon>
        <taxon>Gammaproteobacteria</taxon>
        <taxon>Candidatus Berkiellales</taxon>
        <taxon>Candidatus Berkiellaceae</taxon>
        <taxon>Candidatus Berkiella</taxon>
    </lineage>
</organism>
<reference evidence="1" key="1">
    <citation type="submission" date="2015-09" db="EMBL/GenBank/DDBJ databases">
        <title>Draft Genome Sequences of Two Novel Amoeba-resistant Intranuclear Bacteria, Candidatus Berkiella cookevillensis and Candidatus Berkiella aquae.</title>
        <authorList>
            <person name="Mehari Y.T."/>
            <person name="Arivett B.A."/>
            <person name="Farone A.L."/>
            <person name="Gunderson J.H."/>
            <person name="Farone M.B."/>
        </authorList>
    </citation>
    <scope>NUCLEOTIDE SEQUENCE [LARGE SCALE GENOMIC DNA]</scope>
    <source>
        <strain evidence="1">HT99</strain>
    </source>
</reference>
<sequence length="282" mass="31842">MLKKILSYIHTSRTLARVNMALSRAQSGNFRNLCPTLPTSWEFCGFSQNGEDGIIDYLCTQIIEPNRYFVEIGAADGLENNTAWLAIARKFSGLMIEGSPQLAARAAKAIPQYNLGVKVLNAFVTQNNVKKVLQECLYQDPDVFSLDIDGMDYYVLQAMLQAGFCPKIIVVEYNAAFGPEKAMTIPYQEHFDYTQADASGLYYGVSVMAWRHLLENQGYQFVTVDSNGVNAFFIQPTCFSAEFIASLKPKYFAENFYQRQKCKGDWKTQFAHIANKPFKEVV</sequence>
<dbReference type="OrthoDB" id="9810122at2"/>
<protein>
    <recommendedName>
        <fullName evidence="4">Methyltransferase FkbM domain-containing protein</fullName>
    </recommendedName>
</protein>
<accession>A0A0Q9YTY9</accession>
<gene>
    <name evidence="2" type="ORF">HT99x_012805</name>
    <name evidence="1" type="ORF">HT99x_02568</name>
</gene>
<evidence type="ECO:0000313" key="2">
    <source>
        <dbReference type="EMBL" id="MCS5712314.1"/>
    </source>
</evidence>
<reference evidence="2" key="2">
    <citation type="journal article" date="2016" name="Genome Announc.">
        <title>Draft Genome Sequences of Two Novel Amoeba-Resistant Intranuclear Bacteria, 'Candidatus Berkiella cookevillensis' and 'Candidatus Berkiella aquae'.</title>
        <authorList>
            <person name="Mehari Y.T."/>
            <person name="Arivett B.A."/>
            <person name="Farone A.L."/>
            <person name="Gunderson J.H."/>
            <person name="Farone M.B."/>
        </authorList>
    </citation>
    <scope>NUCLEOTIDE SEQUENCE</scope>
    <source>
        <strain evidence="2">HT99</strain>
    </source>
</reference>
<evidence type="ECO:0000313" key="1">
    <source>
        <dbReference type="EMBL" id="KRG20318.1"/>
    </source>
</evidence>
<dbReference type="Proteomes" id="UP000051497">
    <property type="component" value="Unassembled WGS sequence"/>
</dbReference>
<dbReference type="PATRIC" id="fig|1590043.3.peg.2610"/>
<evidence type="ECO:0008006" key="4">
    <source>
        <dbReference type="Google" id="ProtNLM"/>
    </source>
</evidence>
<dbReference type="EMBL" id="LKAJ01000013">
    <property type="protein sequence ID" value="KRG20318.1"/>
    <property type="molecule type" value="Genomic_DNA"/>
</dbReference>
<dbReference type="SUPFAM" id="SSF53335">
    <property type="entry name" value="S-adenosyl-L-methionine-dependent methyltransferases"/>
    <property type="match status" value="1"/>
</dbReference>
<dbReference type="AlphaFoldDB" id="A0A0Q9YTY9"/>
<keyword evidence="3" id="KW-1185">Reference proteome</keyword>